<dbReference type="Gene3D" id="3.30.9.10">
    <property type="entry name" value="D-Amino Acid Oxidase, subunit A, domain 2"/>
    <property type="match status" value="1"/>
</dbReference>
<evidence type="ECO:0000259" key="2">
    <source>
        <dbReference type="Pfam" id="PF01266"/>
    </source>
</evidence>
<dbReference type="RefSeq" id="WP_354551008.1">
    <property type="nucleotide sequence ID" value="NZ_JBEPSM010000001.1"/>
</dbReference>
<dbReference type="SUPFAM" id="SSF51905">
    <property type="entry name" value="FAD/NAD(P)-binding domain"/>
    <property type="match status" value="1"/>
</dbReference>
<dbReference type="InterPro" id="IPR036188">
    <property type="entry name" value="FAD/NAD-bd_sf"/>
</dbReference>
<organism evidence="3 4">
    <name type="scientific">Kaistia defluvii</name>
    <dbReference type="NCBI Taxonomy" id="410841"/>
    <lineage>
        <taxon>Bacteria</taxon>
        <taxon>Pseudomonadati</taxon>
        <taxon>Pseudomonadota</taxon>
        <taxon>Alphaproteobacteria</taxon>
        <taxon>Hyphomicrobiales</taxon>
        <taxon>Kaistiaceae</taxon>
        <taxon>Kaistia</taxon>
    </lineage>
</organism>
<dbReference type="PANTHER" id="PTHR13847">
    <property type="entry name" value="SARCOSINE DEHYDROGENASE-RELATED"/>
    <property type="match status" value="1"/>
</dbReference>
<accession>A0ABV2QZN2</accession>
<dbReference type="Proteomes" id="UP001549321">
    <property type="component" value="Unassembled WGS sequence"/>
</dbReference>
<sequence length="419" mass="44820">MADLDFASPSSNSSIHPLRNGSGPWQLHWPQKMPLLRVSGTVSCDVVVVGAGITGAMTAEILTRAGHSVIVVDRAFPGRGSTAASTAMLLWEIDTPLVELADLYGFEKASAVYQRSLLAVSGIADMVEQLALPCQFALRPSLYLAPAGEGAGDLAQEHAARARAGLPGALLSREELIGAFGFDRPAALISPGSAEADPVLLSHGLLQTAFRGGARLVADEAVRYDWDDDAAYVALASGASLHAKKIVLATGYDMPDFVRSDLHSIVSTWCVSTGPVPRNAIWNDRALLWEADDPYLYARLTQTDEIVVGGEDEVIEDADERDKKMAEKSATLARRMRALWPDRDYTFTSSWTAAFGQTEDGLPLIGPVPGARNILAAYGYGGNGITFSFMASRIIAELVAGAPRPWFDDFALDRGQPST</sequence>
<dbReference type="PANTHER" id="PTHR13847:SF201">
    <property type="entry name" value="PUTATIBE OXIDOREDUCTASE"/>
    <property type="match status" value="1"/>
</dbReference>
<name>A0ABV2QZN2_9HYPH</name>
<evidence type="ECO:0000256" key="1">
    <source>
        <dbReference type="ARBA" id="ARBA00023002"/>
    </source>
</evidence>
<comment type="caution">
    <text evidence="3">The sequence shown here is derived from an EMBL/GenBank/DDBJ whole genome shotgun (WGS) entry which is preliminary data.</text>
</comment>
<dbReference type="InterPro" id="IPR006076">
    <property type="entry name" value="FAD-dep_OxRdtase"/>
</dbReference>
<dbReference type="Pfam" id="PF01266">
    <property type="entry name" value="DAO"/>
    <property type="match status" value="1"/>
</dbReference>
<gene>
    <name evidence="3" type="ORF">ABIE08_002241</name>
</gene>
<evidence type="ECO:0000313" key="3">
    <source>
        <dbReference type="EMBL" id="MET4634328.1"/>
    </source>
</evidence>
<protein>
    <submittedName>
        <fullName evidence="3">Glycine/D-amino acid oxidase-like deaminating enzyme</fullName>
    </submittedName>
</protein>
<dbReference type="EMBL" id="JBEPSM010000001">
    <property type="protein sequence ID" value="MET4634328.1"/>
    <property type="molecule type" value="Genomic_DNA"/>
</dbReference>
<feature type="domain" description="FAD dependent oxidoreductase" evidence="2">
    <location>
        <begin position="45"/>
        <end position="398"/>
    </location>
</feature>
<reference evidence="3 4" key="1">
    <citation type="submission" date="2024-06" db="EMBL/GenBank/DDBJ databases">
        <title>Sorghum-associated microbial communities from plants grown in Nebraska, USA.</title>
        <authorList>
            <person name="Schachtman D."/>
        </authorList>
    </citation>
    <scope>NUCLEOTIDE SEQUENCE [LARGE SCALE GENOMIC DNA]</scope>
    <source>
        <strain evidence="3 4">3207</strain>
    </source>
</reference>
<dbReference type="Gene3D" id="3.50.50.60">
    <property type="entry name" value="FAD/NAD(P)-binding domain"/>
    <property type="match status" value="1"/>
</dbReference>
<keyword evidence="4" id="KW-1185">Reference proteome</keyword>
<proteinExistence type="predicted"/>
<evidence type="ECO:0000313" key="4">
    <source>
        <dbReference type="Proteomes" id="UP001549321"/>
    </source>
</evidence>
<keyword evidence="1" id="KW-0560">Oxidoreductase</keyword>